<dbReference type="PANTHER" id="PTHR35758:SF2">
    <property type="entry name" value="TRANSMEMBRANE PROTEIN"/>
    <property type="match status" value="1"/>
</dbReference>
<evidence type="ECO:0000313" key="3">
    <source>
        <dbReference type="Proteomes" id="UP000593562"/>
    </source>
</evidence>
<dbReference type="EMBL" id="JAAARO010000023">
    <property type="protein sequence ID" value="KAF5726132.1"/>
    <property type="molecule type" value="Genomic_DNA"/>
</dbReference>
<name>A0A7J7BW72_TRIWF</name>
<evidence type="ECO:0008006" key="4">
    <source>
        <dbReference type="Google" id="ProtNLM"/>
    </source>
</evidence>
<dbReference type="InParanoid" id="A0A7J7BW72"/>
<dbReference type="AlphaFoldDB" id="A0A7J7BW72"/>
<evidence type="ECO:0000256" key="1">
    <source>
        <dbReference type="SAM" id="Phobius"/>
    </source>
</evidence>
<keyword evidence="3" id="KW-1185">Reference proteome</keyword>
<feature type="transmembrane region" description="Helical" evidence="1">
    <location>
        <begin position="82"/>
        <end position="103"/>
    </location>
</feature>
<comment type="caution">
    <text evidence="2">The sequence shown here is derived from an EMBL/GenBank/DDBJ whole genome shotgun (WGS) entry which is preliminary data.</text>
</comment>
<feature type="transmembrane region" description="Helical" evidence="1">
    <location>
        <begin position="50"/>
        <end position="70"/>
    </location>
</feature>
<accession>A0A7J7BW72</accession>
<evidence type="ECO:0000313" key="2">
    <source>
        <dbReference type="EMBL" id="KAF5726132.1"/>
    </source>
</evidence>
<organism evidence="2 3">
    <name type="scientific">Tripterygium wilfordii</name>
    <name type="common">Thunder God vine</name>
    <dbReference type="NCBI Taxonomy" id="458696"/>
    <lineage>
        <taxon>Eukaryota</taxon>
        <taxon>Viridiplantae</taxon>
        <taxon>Streptophyta</taxon>
        <taxon>Embryophyta</taxon>
        <taxon>Tracheophyta</taxon>
        <taxon>Spermatophyta</taxon>
        <taxon>Magnoliopsida</taxon>
        <taxon>eudicotyledons</taxon>
        <taxon>Gunneridae</taxon>
        <taxon>Pentapetalae</taxon>
        <taxon>rosids</taxon>
        <taxon>fabids</taxon>
        <taxon>Celastrales</taxon>
        <taxon>Celastraceae</taxon>
        <taxon>Tripterygium</taxon>
    </lineage>
</organism>
<dbReference type="Proteomes" id="UP000593562">
    <property type="component" value="Unassembled WGS sequence"/>
</dbReference>
<sequence length="114" mass="12932">MERLPTCRRSSRFYSYGKLVAIGLALVAVFSPLYIDRRADIDAEIDEEPFNWIPLLLLVLILAITLMLLLDQSLIRFDLYWIHRVGGSSVGIVAILVVLALILKCKALMNNWEA</sequence>
<dbReference type="PANTHER" id="PTHR35758">
    <property type="entry name" value="TRANSMEMBRANE PROTEIN"/>
    <property type="match status" value="1"/>
</dbReference>
<dbReference type="FunCoup" id="A0A7J7BW72">
    <property type="interactions" value="165"/>
</dbReference>
<gene>
    <name evidence="2" type="ORF">HS088_TW23G00873</name>
</gene>
<reference evidence="2 3" key="1">
    <citation type="journal article" date="2020" name="Nat. Commun.">
        <title>Genome of Tripterygium wilfordii and identification of cytochrome P450 involved in triptolide biosynthesis.</title>
        <authorList>
            <person name="Tu L."/>
            <person name="Su P."/>
            <person name="Zhang Z."/>
            <person name="Gao L."/>
            <person name="Wang J."/>
            <person name="Hu T."/>
            <person name="Zhou J."/>
            <person name="Zhang Y."/>
            <person name="Zhao Y."/>
            <person name="Liu Y."/>
            <person name="Song Y."/>
            <person name="Tong Y."/>
            <person name="Lu Y."/>
            <person name="Yang J."/>
            <person name="Xu C."/>
            <person name="Jia M."/>
            <person name="Peters R.J."/>
            <person name="Huang L."/>
            <person name="Gao W."/>
        </authorList>
    </citation>
    <scope>NUCLEOTIDE SEQUENCE [LARGE SCALE GENOMIC DNA]</scope>
    <source>
        <strain evidence="3">cv. XIE 37</strain>
        <tissue evidence="2">Leaf</tissue>
    </source>
</reference>
<protein>
    <recommendedName>
        <fullName evidence="4">Transmembrane protein</fullName>
    </recommendedName>
</protein>
<proteinExistence type="predicted"/>
<keyword evidence="1" id="KW-0472">Membrane</keyword>
<feature type="transmembrane region" description="Helical" evidence="1">
    <location>
        <begin position="16"/>
        <end position="35"/>
    </location>
</feature>
<keyword evidence="1" id="KW-0812">Transmembrane</keyword>
<keyword evidence="1" id="KW-1133">Transmembrane helix</keyword>